<dbReference type="Pfam" id="PF25547">
    <property type="entry name" value="WXG100_2"/>
    <property type="match status" value="1"/>
</dbReference>
<dbReference type="EMBL" id="JADBEM010000001">
    <property type="protein sequence ID" value="MBE1603215.1"/>
    <property type="molecule type" value="Genomic_DNA"/>
</dbReference>
<proteinExistence type="predicted"/>
<keyword evidence="1" id="KW-1133">Transmembrane helix</keyword>
<sequence length="166" mass="17260">MAGSPLMLPGWAADLLNELGYIWPKSDEMKMFDLGSAWVDFGGEAASTHGRTNEPVQAVSSTNAGADIDSFNLQWADRDHGAEVLKDASQGTTLVGPGLYIAAGLVLALKIAVIVQVALLIIQIIEAIAASVATLGVSLLWIPVAKKLAGLAINLALSQVIEALLG</sequence>
<keyword evidence="1" id="KW-0472">Membrane</keyword>
<comment type="caution">
    <text evidence="3">The sequence shown here is derived from an EMBL/GenBank/DDBJ whole genome shotgun (WGS) entry which is preliminary data.</text>
</comment>
<evidence type="ECO:0000313" key="4">
    <source>
        <dbReference type="Proteomes" id="UP000638648"/>
    </source>
</evidence>
<organism evidence="3 4">
    <name type="scientific">Actinopolymorpha pittospori</name>
    <dbReference type="NCBI Taxonomy" id="648752"/>
    <lineage>
        <taxon>Bacteria</taxon>
        <taxon>Bacillati</taxon>
        <taxon>Actinomycetota</taxon>
        <taxon>Actinomycetes</taxon>
        <taxon>Propionibacteriales</taxon>
        <taxon>Actinopolymorphaceae</taxon>
        <taxon>Actinopolymorpha</taxon>
    </lineage>
</organism>
<accession>A0A927MM63</accession>
<protein>
    <recommendedName>
        <fullName evidence="2">Outer membrane channel protein CpnT-like N-terminal domain-containing protein</fullName>
    </recommendedName>
</protein>
<keyword evidence="4" id="KW-1185">Reference proteome</keyword>
<gene>
    <name evidence="3" type="ORF">HEB94_000063</name>
</gene>
<feature type="domain" description="Outer membrane channel protein CpnT-like N-terminal" evidence="2">
    <location>
        <begin position="18"/>
        <end position="138"/>
    </location>
</feature>
<keyword evidence="1" id="KW-0812">Transmembrane</keyword>
<evidence type="ECO:0000256" key="1">
    <source>
        <dbReference type="SAM" id="Phobius"/>
    </source>
</evidence>
<dbReference type="AlphaFoldDB" id="A0A927MM63"/>
<name>A0A927MM63_9ACTN</name>
<feature type="transmembrane region" description="Helical" evidence="1">
    <location>
        <begin position="94"/>
        <end position="113"/>
    </location>
</feature>
<feature type="transmembrane region" description="Helical" evidence="1">
    <location>
        <begin position="120"/>
        <end position="142"/>
    </location>
</feature>
<evidence type="ECO:0000259" key="2">
    <source>
        <dbReference type="Pfam" id="PF25547"/>
    </source>
</evidence>
<dbReference type="RefSeq" id="WP_192748094.1">
    <property type="nucleotide sequence ID" value="NZ_BAABJL010000055.1"/>
</dbReference>
<dbReference type="InterPro" id="IPR057746">
    <property type="entry name" value="CpnT-like_N"/>
</dbReference>
<evidence type="ECO:0000313" key="3">
    <source>
        <dbReference type="EMBL" id="MBE1603215.1"/>
    </source>
</evidence>
<reference evidence="3" key="1">
    <citation type="submission" date="2020-10" db="EMBL/GenBank/DDBJ databases">
        <title>Sequencing the genomes of 1000 actinobacteria strains.</title>
        <authorList>
            <person name="Klenk H.-P."/>
        </authorList>
    </citation>
    <scope>NUCLEOTIDE SEQUENCE</scope>
    <source>
        <strain evidence="3">DSM 45354</strain>
    </source>
</reference>
<dbReference type="Proteomes" id="UP000638648">
    <property type="component" value="Unassembled WGS sequence"/>
</dbReference>